<keyword evidence="6" id="KW-1185">Reference proteome</keyword>
<dbReference type="Proteomes" id="UP000480556">
    <property type="component" value="Unassembled WGS sequence"/>
</dbReference>
<proteinExistence type="predicted"/>
<evidence type="ECO:0000256" key="2">
    <source>
        <dbReference type="ARBA" id="ARBA00022679"/>
    </source>
</evidence>
<dbReference type="InterPro" id="IPR001296">
    <property type="entry name" value="Glyco_trans_1"/>
</dbReference>
<gene>
    <name evidence="5" type="ORF">GFH30_10175</name>
    <name evidence="4" type="ORF">GHJ48_02970</name>
</gene>
<evidence type="ECO:0000313" key="5">
    <source>
        <dbReference type="EMBL" id="QGA11725.1"/>
    </source>
</evidence>
<dbReference type="PANTHER" id="PTHR12526:SF629">
    <property type="entry name" value="TEICHURONIC ACID BIOSYNTHESIS GLYCOSYLTRANSFERASE TUAH-RELATED"/>
    <property type="match status" value="1"/>
</dbReference>
<dbReference type="GO" id="GO:0016757">
    <property type="term" value="F:glycosyltransferase activity"/>
    <property type="evidence" value="ECO:0007669"/>
    <property type="project" value="UniProtKB-KW"/>
</dbReference>
<protein>
    <submittedName>
        <fullName evidence="4">Glycosyltransferase</fullName>
    </submittedName>
</protein>
<dbReference type="EMBL" id="WITK01000003">
    <property type="protein sequence ID" value="MQW91370.1"/>
    <property type="molecule type" value="Genomic_DNA"/>
</dbReference>
<dbReference type="Proteomes" id="UP000327478">
    <property type="component" value="Chromosome"/>
</dbReference>
<keyword evidence="1" id="KW-0328">Glycosyltransferase</keyword>
<dbReference type="SUPFAM" id="SSF53756">
    <property type="entry name" value="UDP-Glycosyltransferase/glycogen phosphorylase"/>
    <property type="match status" value="1"/>
</dbReference>
<accession>A0A5Q0P3L2</accession>
<dbReference type="Pfam" id="PF00534">
    <property type="entry name" value="Glycos_transf_1"/>
    <property type="match status" value="1"/>
</dbReference>
<sequence length="502" mass="58589">MNMSNKEIFMLYPKISENKTGIVVSMLRRAELLANYGYKIKILTIEHDLNTRANFEKLYSDCLLKNTKNIELINLFSYYQKKSSDYFCSIAACVENGVEFDSINNRIYKDTSGRTKRYEVFKSSKLIHINFFENGQVVSRSRYDDYGKLCSNQILNEKKVIAESFFDVNGKLVIQVHYGYNKDKRVIQNLHLFDEHGMVIQSCQSLIELAQYTIQRKLCIDPRKKYLFLIDRINVFNLLLKDNIPSNFFMFGTIHAAHYNNPNDIKSSPNKNYTPYFRHIDKLSGLIILTHRQKKDIEELYGAHNNYKVIPHALAHRPDDYYLTFDPYKFVSLARYDKVKRLDLLISIFERVVTHHPQATLDLFGFGLEYSNLKKMIKDKKLENHIFLKPFVSDVNQVLQEASMLLLTSQSESFCLVIMEALANGCPVTSFDIRYGPSEMIQHNQNGYLIADGDVEQYAQKIIQYLNDQQNMSHIREQAKLLSQNFSSTSILKKWVELFESI</sequence>
<dbReference type="EMBL" id="CP045650">
    <property type="protein sequence ID" value="QGA11725.1"/>
    <property type="molecule type" value="Genomic_DNA"/>
</dbReference>
<keyword evidence="2" id="KW-0808">Transferase</keyword>
<evidence type="ECO:0000259" key="3">
    <source>
        <dbReference type="Pfam" id="PF00534"/>
    </source>
</evidence>
<dbReference type="Gene3D" id="3.40.50.2000">
    <property type="entry name" value="Glycogen Phosphorylase B"/>
    <property type="match status" value="3"/>
</dbReference>
<evidence type="ECO:0000313" key="6">
    <source>
        <dbReference type="Proteomes" id="UP000327478"/>
    </source>
</evidence>
<dbReference type="GO" id="GO:1901135">
    <property type="term" value="P:carbohydrate derivative metabolic process"/>
    <property type="evidence" value="ECO:0007669"/>
    <property type="project" value="UniProtKB-ARBA"/>
</dbReference>
<feature type="domain" description="Glycosyl transferase family 1" evidence="3">
    <location>
        <begin position="326"/>
        <end position="480"/>
    </location>
</feature>
<reference evidence="6 7" key="1">
    <citation type="submission" date="2019-10" db="EMBL/GenBank/DDBJ databases">
        <authorList>
            <person name="Dong K."/>
        </authorList>
    </citation>
    <scope>NUCLEOTIDE SEQUENCE [LARGE SCALE GENOMIC DNA]</scope>
    <source>
        <strain evidence="5">Dk386</strain>
        <strain evidence="6">dk386</strain>
        <strain evidence="4">Dk771</strain>
        <strain evidence="7">dk771</strain>
    </source>
</reference>
<evidence type="ECO:0000313" key="7">
    <source>
        <dbReference type="Proteomes" id="UP000480556"/>
    </source>
</evidence>
<evidence type="ECO:0000313" key="4">
    <source>
        <dbReference type="EMBL" id="MQW91370.1"/>
    </source>
</evidence>
<dbReference type="AlphaFoldDB" id="A0A5Q0P3L2"/>
<organism evidence="4 7">
    <name type="scientific">Acinetobacter wanghuae</name>
    <dbReference type="NCBI Taxonomy" id="2662362"/>
    <lineage>
        <taxon>Bacteria</taxon>
        <taxon>Pseudomonadati</taxon>
        <taxon>Pseudomonadota</taxon>
        <taxon>Gammaproteobacteria</taxon>
        <taxon>Moraxellales</taxon>
        <taxon>Moraxellaceae</taxon>
        <taxon>Acinetobacter</taxon>
    </lineage>
</organism>
<evidence type="ECO:0000256" key="1">
    <source>
        <dbReference type="ARBA" id="ARBA00022676"/>
    </source>
</evidence>
<dbReference type="PANTHER" id="PTHR12526">
    <property type="entry name" value="GLYCOSYLTRANSFERASE"/>
    <property type="match status" value="1"/>
</dbReference>
<name>A0A5Q0P3L2_9GAMM</name>
<dbReference type="RefSeq" id="WP_153372323.1">
    <property type="nucleotide sequence ID" value="NZ_CP045650.1"/>
</dbReference>